<evidence type="ECO:0000313" key="2">
    <source>
        <dbReference type="EMBL" id="CQI88693.1"/>
    </source>
</evidence>
<evidence type="ECO:0000313" key="3">
    <source>
        <dbReference type="Proteomes" id="UP000031914"/>
    </source>
</evidence>
<dbReference type="EMBL" id="CTKE01000004">
    <property type="protein sequence ID" value="CQI88693.1"/>
    <property type="molecule type" value="Genomic_DNA"/>
</dbReference>
<evidence type="ECO:0000313" key="1">
    <source>
        <dbReference type="EMBL" id="AJJ10323.1"/>
    </source>
</evidence>
<proteinExistence type="predicted"/>
<name>A0A0U1HQ82_YERRO</name>
<gene>
    <name evidence="1" type="ORF">CH64_2455</name>
    <name evidence="2" type="ORF">ERS008555_01042</name>
</gene>
<dbReference type="KEGG" id="yro:CH64_2455"/>
<sequence>MSVGNEMKNSLIISKLSPFGACLGPTHSSLALWKVGLTGKKHCLNINLS</sequence>
<reference evidence="1 3" key="1">
    <citation type="journal article" date="2015" name="Genome Announc.">
        <title>Thirty-Two Complete Genome Assemblies of Nine Yersinia Species, Including Y. pestis, Y. pseudotuberculosis, and Y. enterocolitica.</title>
        <authorList>
            <person name="Johnson S.L."/>
            <person name="Daligault H.E."/>
            <person name="Davenport K.W."/>
            <person name="Jaissle J."/>
            <person name="Frey K.G."/>
            <person name="Ladner J.T."/>
            <person name="Broomall S.M."/>
            <person name="Bishop-Lilly K.A."/>
            <person name="Bruce D.C."/>
            <person name="Coyne S.R."/>
            <person name="Gibbons H.S."/>
            <person name="Lo C.C."/>
            <person name="Munk A.C."/>
            <person name="Rosenzweig C.N."/>
            <person name="Koroleva G.I."/>
            <person name="Palacios G.F."/>
            <person name="Redden C.L."/>
            <person name="Xu Y."/>
            <person name="Minogue T.D."/>
            <person name="Chain P.S."/>
        </authorList>
    </citation>
    <scope>NUCLEOTIDE SEQUENCE [LARGE SCALE GENOMIC DNA]</scope>
    <source>
        <strain evidence="1 3">YRA</strain>
    </source>
</reference>
<reference evidence="2 4" key="2">
    <citation type="submission" date="2015-03" db="EMBL/GenBank/DDBJ databases">
        <authorList>
            <person name="Murphy D."/>
        </authorList>
    </citation>
    <scope>NUCLEOTIDE SEQUENCE [LARGE SCALE GENOMIC DNA]</scope>
    <source>
        <strain evidence="2 4">68/02</strain>
    </source>
</reference>
<dbReference type="EMBL" id="CP009787">
    <property type="protein sequence ID" value="AJJ10323.1"/>
    <property type="molecule type" value="Genomic_DNA"/>
</dbReference>
<evidence type="ECO:0000313" key="4">
    <source>
        <dbReference type="Proteomes" id="UP000042054"/>
    </source>
</evidence>
<dbReference type="Proteomes" id="UP000042054">
    <property type="component" value="Unassembled WGS sequence"/>
</dbReference>
<dbReference type="AlphaFoldDB" id="A0A0U1HQ82"/>
<keyword evidence="3" id="KW-1185">Reference proteome</keyword>
<organism evidence="2 4">
    <name type="scientific">Yersinia rohdei</name>
    <dbReference type="NCBI Taxonomy" id="29485"/>
    <lineage>
        <taxon>Bacteria</taxon>
        <taxon>Pseudomonadati</taxon>
        <taxon>Pseudomonadota</taxon>
        <taxon>Gammaproteobacteria</taxon>
        <taxon>Enterobacterales</taxon>
        <taxon>Yersiniaceae</taxon>
        <taxon>Yersinia</taxon>
    </lineage>
</organism>
<protein>
    <submittedName>
        <fullName evidence="2">Uncharacterized protein</fullName>
    </submittedName>
</protein>
<accession>A0A0U1HQ82</accession>
<dbReference type="Proteomes" id="UP000031914">
    <property type="component" value="Chromosome"/>
</dbReference>